<gene>
    <name evidence="5" type="ORF">B456_013G018300</name>
</gene>
<dbReference type="InterPro" id="IPR036514">
    <property type="entry name" value="SGNH_hydro_sf"/>
</dbReference>
<evidence type="ECO:0000256" key="1">
    <source>
        <dbReference type="ARBA" id="ARBA00008668"/>
    </source>
</evidence>
<dbReference type="GO" id="GO:0016042">
    <property type="term" value="P:lipid catabolic process"/>
    <property type="evidence" value="ECO:0007669"/>
    <property type="project" value="UniProtKB-KW"/>
</dbReference>
<keyword evidence="3" id="KW-0443">Lipid metabolism</keyword>
<protein>
    <recommendedName>
        <fullName evidence="4">Aminotransferase-like plant mobile domain-containing protein</fullName>
    </recommendedName>
</protein>
<dbReference type="eggNOG" id="KOG3035">
    <property type="taxonomic scope" value="Eukaryota"/>
</dbReference>
<dbReference type="PANTHER" id="PTHR14209">
    <property type="entry name" value="ISOAMYL ACETATE-HYDROLYZING ESTERASE 1"/>
    <property type="match status" value="1"/>
</dbReference>
<evidence type="ECO:0000313" key="6">
    <source>
        <dbReference type="Proteomes" id="UP000032304"/>
    </source>
</evidence>
<feature type="domain" description="Aminotransferase-like plant mobile" evidence="4">
    <location>
        <begin position="5"/>
        <end position="92"/>
    </location>
</feature>
<dbReference type="STRING" id="29730.A0A0D2TT75"/>
<evidence type="ECO:0000256" key="2">
    <source>
        <dbReference type="ARBA" id="ARBA00022801"/>
    </source>
</evidence>
<comment type="similarity">
    <text evidence="1">Belongs to the 'GDSL' lipolytic enzyme family.</text>
</comment>
<dbReference type="InterPro" id="IPR019557">
    <property type="entry name" value="AminoTfrase-like_pln_mobile"/>
</dbReference>
<dbReference type="SUPFAM" id="SSF52266">
    <property type="entry name" value="SGNH hydrolase"/>
    <property type="match status" value="1"/>
</dbReference>
<dbReference type="Gramene" id="KJB78773">
    <property type="protein sequence ID" value="KJB78773"/>
    <property type="gene ID" value="B456_013G018300"/>
</dbReference>
<evidence type="ECO:0000313" key="5">
    <source>
        <dbReference type="EMBL" id="KJB78773.1"/>
    </source>
</evidence>
<dbReference type="CDD" id="cd01838">
    <property type="entry name" value="Isoamyl_acetate_hydrolase_like"/>
    <property type="match status" value="1"/>
</dbReference>
<accession>A0A0D2TT75</accession>
<dbReference type="Pfam" id="PF10536">
    <property type="entry name" value="PMD"/>
    <property type="match status" value="1"/>
</dbReference>
<dbReference type="Proteomes" id="UP000032304">
    <property type="component" value="Chromosome 13"/>
</dbReference>
<sequence>MSRGYKLDLTLISTLVERWRPKTYTFYLPCNECTITLEDVSLQIGLSVDGPAITGSTIVPGKVGLYKSLLGKVPDKFEGGRILMNWLKDNFNELPEDLEDRTEERGDLGQKPDIIIVSNLISIDVLRDCQRETSKRKGVQREEKRREMVGPVRPQFVLFGSSIVQLSFSNGGWGAILADVYARKADILLRGYFGWNSRRAIQVLDHVFPKDASTQPELIITYFGGNDSMGAHPSGLGPHVPLPEYIENMKQIVNYLKGLSDSTRLIFLTSPPVNEERVNKYASEHFSHLVRTNELCQTYADACVKLCQELDVKVVNLFTAFQQRENWMTDCFTDGVHLSAEGSKIVVAEILKVLKEAEWKPSLHWKSMPTEFAEDSPYDIVGADGKTTLNPSEWTFHQEIQWD</sequence>
<dbReference type="Pfam" id="PF00657">
    <property type="entry name" value="Lipase_GDSL"/>
    <property type="match status" value="1"/>
</dbReference>
<dbReference type="PANTHER" id="PTHR14209:SF9">
    <property type="entry name" value="GDSL ESTERASE_LIPASE CPRD49"/>
    <property type="match status" value="1"/>
</dbReference>
<keyword evidence="3" id="KW-0442">Lipid degradation</keyword>
<dbReference type="InterPro" id="IPR001087">
    <property type="entry name" value="GDSL"/>
</dbReference>
<dbReference type="Gene3D" id="3.40.50.1110">
    <property type="entry name" value="SGNH hydrolase"/>
    <property type="match status" value="1"/>
</dbReference>
<evidence type="ECO:0000256" key="3">
    <source>
        <dbReference type="ARBA" id="ARBA00022963"/>
    </source>
</evidence>
<proteinExistence type="inferred from homology"/>
<dbReference type="AlphaFoldDB" id="A0A0D2TT75"/>
<dbReference type="GO" id="GO:0016788">
    <property type="term" value="F:hydrolase activity, acting on ester bonds"/>
    <property type="evidence" value="ECO:0007669"/>
    <property type="project" value="InterPro"/>
</dbReference>
<name>A0A0D2TT75_GOSRA</name>
<dbReference type="EMBL" id="CM001752">
    <property type="protein sequence ID" value="KJB78773.1"/>
    <property type="molecule type" value="Genomic_DNA"/>
</dbReference>
<keyword evidence="6" id="KW-1185">Reference proteome</keyword>
<reference evidence="5 6" key="1">
    <citation type="journal article" date="2012" name="Nature">
        <title>Repeated polyploidization of Gossypium genomes and the evolution of spinnable cotton fibres.</title>
        <authorList>
            <person name="Paterson A.H."/>
            <person name="Wendel J.F."/>
            <person name="Gundlach H."/>
            <person name="Guo H."/>
            <person name="Jenkins J."/>
            <person name="Jin D."/>
            <person name="Llewellyn D."/>
            <person name="Showmaker K.C."/>
            <person name="Shu S."/>
            <person name="Udall J."/>
            <person name="Yoo M.J."/>
            <person name="Byers R."/>
            <person name="Chen W."/>
            <person name="Doron-Faigenboim A."/>
            <person name="Duke M.V."/>
            <person name="Gong L."/>
            <person name="Grimwood J."/>
            <person name="Grover C."/>
            <person name="Grupp K."/>
            <person name="Hu G."/>
            <person name="Lee T.H."/>
            <person name="Li J."/>
            <person name="Lin L."/>
            <person name="Liu T."/>
            <person name="Marler B.S."/>
            <person name="Page J.T."/>
            <person name="Roberts A.W."/>
            <person name="Romanel E."/>
            <person name="Sanders W.S."/>
            <person name="Szadkowski E."/>
            <person name="Tan X."/>
            <person name="Tang H."/>
            <person name="Xu C."/>
            <person name="Wang J."/>
            <person name="Wang Z."/>
            <person name="Zhang D."/>
            <person name="Zhang L."/>
            <person name="Ashrafi H."/>
            <person name="Bedon F."/>
            <person name="Bowers J.E."/>
            <person name="Brubaker C.L."/>
            <person name="Chee P.W."/>
            <person name="Das S."/>
            <person name="Gingle A.R."/>
            <person name="Haigler C.H."/>
            <person name="Harker D."/>
            <person name="Hoffmann L.V."/>
            <person name="Hovav R."/>
            <person name="Jones D.C."/>
            <person name="Lemke C."/>
            <person name="Mansoor S."/>
            <person name="ur Rahman M."/>
            <person name="Rainville L.N."/>
            <person name="Rambani A."/>
            <person name="Reddy U.K."/>
            <person name="Rong J.K."/>
            <person name="Saranga Y."/>
            <person name="Scheffler B.E."/>
            <person name="Scheffler J.A."/>
            <person name="Stelly D.M."/>
            <person name="Triplett B.A."/>
            <person name="Van Deynze A."/>
            <person name="Vaslin M.F."/>
            <person name="Waghmare V.N."/>
            <person name="Walford S.A."/>
            <person name="Wright R.J."/>
            <person name="Zaki E.A."/>
            <person name="Zhang T."/>
            <person name="Dennis E.S."/>
            <person name="Mayer K.F."/>
            <person name="Peterson D.G."/>
            <person name="Rokhsar D.S."/>
            <person name="Wang X."/>
            <person name="Schmutz J."/>
        </authorList>
    </citation>
    <scope>NUCLEOTIDE SEQUENCE [LARGE SCALE GENOMIC DNA]</scope>
</reference>
<organism evidence="5 6">
    <name type="scientific">Gossypium raimondii</name>
    <name type="common">Peruvian cotton</name>
    <name type="synonym">Gossypium klotzschianum subsp. raimondii</name>
    <dbReference type="NCBI Taxonomy" id="29730"/>
    <lineage>
        <taxon>Eukaryota</taxon>
        <taxon>Viridiplantae</taxon>
        <taxon>Streptophyta</taxon>
        <taxon>Embryophyta</taxon>
        <taxon>Tracheophyta</taxon>
        <taxon>Spermatophyta</taxon>
        <taxon>Magnoliopsida</taxon>
        <taxon>eudicotyledons</taxon>
        <taxon>Gunneridae</taxon>
        <taxon>Pentapetalae</taxon>
        <taxon>rosids</taxon>
        <taxon>malvids</taxon>
        <taxon>Malvales</taxon>
        <taxon>Malvaceae</taxon>
        <taxon>Malvoideae</taxon>
        <taxon>Gossypium</taxon>
    </lineage>
</organism>
<keyword evidence="2" id="KW-0378">Hydrolase</keyword>
<dbReference type="FunFam" id="3.40.50.1110:FF:000002">
    <property type="entry name" value="isoamyl acetate-hydrolyzing esterase 1 homolog"/>
    <property type="match status" value="1"/>
</dbReference>
<dbReference type="InterPro" id="IPR045136">
    <property type="entry name" value="Iah1-like"/>
</dbReference>
<evidence type="ECO:0000259" key="4">
    <source>
        <dbReference type="Pfam" id="PF10536"/>
    </source>
</evidence>